<name>E9D800_COCPS</name>
<dbReference type="EMBL" id="GL636494">
    <property type="protein sequence ID" value="EFW17509.1"/>
    <property type="molecule type" value="Genomic_DNA"/>
</dbReference>
<dbReference type="AlphaFoldDB" id="E9D800"/>
<dbReference type="VEuPathDB" id="FungiDB:CPSG_05952"/>
<proteinExistence type="predicted"/>
<reference evidence="2" key="1">
    <citation type="journal article" date="2010" name="Genome Res.">
        <title>Population genomic sequencing of Coccidioides fungi reveals recent hybridization and transposon control.</title>
        <authorList>
            <person name="Neafsey D.E."/>
            <person name="Barker B.M."/>
            <person name="Sharpton T.J."/>
            <person name="Stajich J.E."/>
            <person name="Park D.J."/>
            <person name="Whiston E."/>
            <person name="Hung C.-Y."/>
            <person name="McMahan C."/>
            <person name="White J."/>
            <person name="Sykes S."/>
            <person name="Heiman D."/>
            <person name="Young S."/>
            <person name="Zeng Q."/>
            <person name="Abouelleil A."/>
            <person name="Aftuck L."/>
            <person name="Bessette D."/>
            <person name="Brown A."/>
            <person name="FitzGerald M."/>
            <person name="Lui A."/>
            <person name="Macdonald J.P."/>
            <person name="Priest M."/>
            <person name="Orbach M.J."/>
            <person name="Galgiani J.N."/>
            <person name="Kirkland T.N."/>
            <person name="Cole G.T."/>
            <person name="Birren B.W."/>
            <person name="Henn M.R."/>
            <person name="Taylor J.W."/>
            <person name="Rounsley S.D."/>
        </authorList>
    </citation>
    <scope>NUCLEOTIDE SEQUENCE [LARGE SCALE GENOMIC DNA]</scope>
    <source>
        <strain evidence="2">RMSCC 757 / Silveira</strain>
    </source>
</reference>
<organism evidence="2">
    <name type="scientific">Coccidioides posadasii (strain RMSCC 757 / Silveira)</name>
    <name type="common">Valley fever fungus</name>
    <dbReference type="NCBI Taxonomy" id="443226"/>
    <lineage>
        <taxon>Eukaryota</taxon>
        <taxon>Fungi</taxon>
        <taxon>Dikarya</taxon>
        <taxon>Ascomycota</taxon>
        <taxon>Pezizomycotina</taxon>
        <taxon>Eurotiomycetes</taxon>
        <taxon>Eurotiomycetidae</taxon>
        <taxon>Onygenales</taxon>
        <taxon>Onygenaceae</taxon>
        <taxon>Coccidioides</taxon>
    </lineage>
</organism>
<reference evidence="2" key="2">
    <citation type="submission" date="2010-03" db="EMBL/GenBank/DDBJ databases">
        <title>The genome sequence of Coccidioides posadasii strain Silveira.</title>
        <authorList>
            <consortium name="The Broad Institute Genome Sequencing Center for Infectious Disease"/>
            <person name="Neafsey D."/>
            <person name="Orbach M."/>
            <person name="Henn M.R."/>
            <person name="Cole G.T."/>
            <person name="Galgiani J."/>
            <person name="Gardner M.J."/>
            <person name="Kirkland T.N."/>
            <person name="Taylor J.W."/>
            <person name="Young S.K."/>
            <person name="Zeng Q."/>
            <person name="Koehrsen M."/>
            <person name="Alvarado L."/>
            <person name="Berlin A."/>
            <person name="Borenstein D."/>
            <person name="Chapman S.B."/>
            <person name="Chen Z."/>
            <person name="Engels R."/>
            <person name="Freedman E."/>
            <person name="Gellesch M."/>
            <person name="Goldberg J."/>
            <person name="Griggs A."/>
            <person name="Gujja S."/>
            <person name="Heilman E."/>
            <person name="Heiman D."/>
            <person name="Howarth C."/>
            <person name="Jen D."/>
            <person name="Larson L."/>
            <person name="Mehta T."/>
            <person name="Neiman D."/>
            <person name="Park D."/>
            <person name="Pearson M."/>
            <person name="Richards J."/>
            <person name="Roberts A."/>
            <person name="Saif S."/>
            <person name="Shea T."/>
            <person name="Shenoy N."/>
            <person name="Sisk P."/>
            <person name="Stolte C."/>
            <person name="Sykes S."/>
            <person name="Walk T."/>
            <person name="White J."/>
            <person name="Yandava C."/>
            <person name="Haas B."/>
            <person name="Nusbaum C."/>
            <person name="Birren B."/>
        </authorList>
    </citation>
    <scope>NUCLEOTIDE SEQUENCE [LARGE SCALE GENOMIC DNA]</scope>
    <source>
        <strain evidence="2">RMSCC 757 / Silveira</strain>
    </source>
</reference>
<accession>E9D800</accession>
<gene>
    <name evidence="1" type="ORF">CPSG_05952</name>
</gene>
<keyword evidence="2" id="KW-1185">Reference proteome</keyword>
<evidence type="ECO:0000313" key="1">
    <source>
        <dbReference type="EMBL" id="EFW17509.1"/>
    </source>
</evidence>
<dbReference type="Proteomes" id="UP000002497">
    <property type="component" value="Unassembled WGS sequence"/>
</dbReference>
<sequence length="122" mass="13483">MMSRLSMVWLGWLDASDFQKQRAPPGAGAACGRAGAVIGPRAQTGRRRPWARDRLWAGSHPCVSEGWLNGLFHGSGRTSRIWASRLGFLRVCVPEPSRLTPGGPQRIDSVRLQRVDVSYPCR</sequence>
<protein>
    <submittedName>
        <fullName evidence="1">Uncharacterized protein</fullName>
    </submittedName>
</protein>
<evidence type="ECO:0000313" key="2">
    <source>
        <dbReference type="Proteomes" id="UP000002497"/>
    </source>
</evidence>
<dbReference type="HOGENOM" id="CLU_2026511_0_0_1"/>